<protein>
    <submittedName>
        <fullName evidence="3">Uncharacterized protein</fullName>
    </submittedName>
</protein>
<name>A0A6V6YVY5_9FLAO</name>
<feature type="compositionally biased region" description="Basic and acidic residues" evidence="1">
    <location>
        <begin position="44"/>
        <end position="54"/>
    </location>
</feature>
<feature type="signal peptide" evidence="2">
    <location>
        <begin position="1"/>
        <end position="27"/>
    </location>
</feature>
<keyword evidence="4" id="KW-1185">Reference proteome</keyword>
<dbReference type="EMBL" id="CAIJDO010000112">
    <property type="protein sequence ID" value="CAD0003603.1"/>
    <property type="molecule type" value="Genomic_DNA"/>
</dbReference>
<dbReference type="RefSeq" id="WP_157505877.1">
    <property type="nucleotide sequence ID" value="NZ_CAIJDO010000112.1"/>
</dbReference>
<proteinExistence type="predicted"/>
<evidence type="ECO:0000256" key="1">
    <source>
        <dbReference type="SAM" id="MobiDB-lite"/>
    </source>
</evidence>
<reference evidence="3 4" key="1">
    <citation type="submission" date="2020-06" db="EMBL/GenBank/DDBJ databases">
        <authorList>
            <person name="Criscuolo A."/>
        </authorList>
    </citation>
    <scope>NUCLEOTIDE SEQUENCE [LARGE SCALE GENOMIC DNA]</scope>
    <source>
        <strain evidence="4">CIP 110025</strain>
    </source>
</reference>
<evidence type="ECO:0000256" key="2">
    <source>
        <dbReference type="SAM" id="SignalP"/>
    </source>
</evidence>
<feature type="chain" id="PRO_5028480855" evidence="2">
    <location>
        <begin position="28"/>
        <end position="54"/>
    </location>
</feature>
<keyword evidence="2" id="KW-0732">Signal</keyword>
<dbReference type="AlphaFoldDB" id="A0A6V6YVY5"/>
<feature type="region of interest" description="Disordered" evidence="1">
    <location>
        <begin position="35"/>
        <end position="54"/>
    </location>
</feature>
<gene>
    <name evidence="3" type="ORF">FLACHUCJ7_01491</name>
</gene>
<comment type="caution">
    <text evidence="3">The sequence shown here is derived from an EMBL/GenBank/DDBJ whole genome shotgun (WGS) entry which is preliminary data.</text>
</comment>
<evidence type="ECO:0000313" key="4">
    <source>
        <dbReference type="Proteomes" id="UP000556700"/>
    </source>
</evidence>
<organism evidence="3 4">
    <name type="scientific">Flavobacterium chungangense</name>
    <dbReference type="NCBI Taxonomy" id="554283"/>
    <lineage>
        <taxon>Bacteria</taxon>
        <taxon>Pseudomonadati</taxon>
        <taxon>Bacteroidota</taxon>
        <taxon>Flavobacteriia</taxon>
        <taxon>Flavobacteriales</taxon>
        <taxon>Flavobacteriaceae</taxon>
        <taxon>Flavobacterium</taxon>
    </lineage>
</organism>
<sequence length="54" mass="6051">MIKVNSQFSMKKTFLFTLILISVVSFAQDSETTAENQKAAAKTKKTDPNTRIDL</sequence>
<evidence type="ECO:0000313" key="3">
    <source>
        <dbReference type="EMBL" id="CAD0003603.1"/>
    </source>
</evidence>
<dbReference type="Proteomes" id="UP000556700">
    <property type="component" value="Unassembled WGS sequence"/>
</dbReference>
<accession>A0A6V6YVY5</accession>